<dbReference type="InterPro" id="IPR028889">
    <property type="entry name" value="USP"/>
</dbReference>
<evidence type="ECO:0000313" key="3">
    <source>
        <dbReference type="Proteomes" id="UP001552299"/>
    </source>
</evidence>
<gene>
    <name evidence="2" type="ORF">M5K25_000131</name>
</gene>
<proteinExistence type="predicted"/>
<dbReference type="EMBL" id="JANQDX010000001">
    <property type="protein sequence ID" value="KAL0928258.1"/>
    <property type="molecule type" value="Genomic_DNA"/>
</dbReference>
<organism evidence="2 3">
    <name type="scientific">Dendrobium thyrsiflorum</name>
    <name type="common">Pinecone-like raceme dendrobium</name>
    <name type="synonym">Orchid</name>
    <dbReference type="NCBI Taxonomy" id="117978"/>
    <lineage>
        <taxon>Eukaryota</taxon>
        <taxon>Viridiplantae</taxon>
        <taxon>Streptophyta</taxon>
        <taxon>Embryophyta</taxon>
        <taxon>Tracheophyta</taxon>
        <taxon>Spermatophyta</taxon>
        <taxon>Magnoliopsida</taxon>
        <taxon>Liliopsida</taxon>
        <taxon>Asparagales</taxon>
        <taxon>Orchidaceae</taxon>
        <taxon>Epidendroideae</taxon>
        <taxon>Malaxideae</taxon>
        <taxon>Dendrobiinae</taxon>
        <taxon>Dendrobium</taxon>
    </lineage>
</organism>
<dbReference type="Proteomes" id="UP001552299">
    <property type="component" value="Unassembled WGS sequence"/>
</dbReference>
<keyword evidence="3" id="KW-1185">Reference proteome</keyword>
<name>A0ABD0W919_DENTH</name>
<comment type="caution">
    <text evidence="2">The sequence shown here is derived from an EMBL/GenBank/DDBJ whole genome shotgun (WGS) entry which is preliminary data.</text>
</comment>
<accession>A0ABD0W919</accession>
<evidence type="ECO:0000259" key="1">
    <source>
        <dbReference type="PROSITE" id="PS50235"/>
    </source>
</evidence>
<dbReference type="PROSITE" id="PS50235">
    <property type="entry name" value="USP_3"/>
    <property type="match status" value="1"/>
</dbReference>
<sequence length="210" mass="24345">MWKNICKTTIKAKNNFVFKVSVNSPISLRWDYVCNGLYLYEVQHHHSLLYSFHENAPLSELYDPTGWIFPTCYHADVQNAIRPIPIIRDGSANCLNWAKGNVTKFGHFMKDYYRNDNEINSSKKKTGAIAPKRFVQRVKKRNEELFRSYMHQDAHEFLIFLLNELVDILEKEANAKDSLGTSSQSEKIANGSEKIYLHGNDVQTSVQQRL</sequence>
<protein>
    <recommendedName>
        <fullName evidence="1">USP domain-containing protein</fullName>
    </recommendedName>
</protein>
<dbReference type="InterPro" id="IPR038765">
    <property type="entry name" value="Papain-like_cys_pep_sf"/>
</dbReference>
<dbReference type="InterPro" id="IPR001394">
    <property type="entry name" value="Peptidase_C19_UCH"/>
</dbReference>
<feature type="domain" description="USP" evidence="1">
    <location>
        <begin position="59"/>
        <end position="210"/>
    </location>
</feature>
<evidence type="ECO:0000313" key="2">
    <source>
        <dbReference type="EMBL" id="KAL0928258.1"/>
    </source>
</evidence>
<reference evidence="2 3" key="1">
    <citation type="journal article" date="2024" name="Plant Biotechnol. J.">
        <title>Dendrobium thyrsiflorum genome and its molecular insights into genes involved in important horticultural traits.</title>
        <authorList>
            <person name="Chen B."/>
            <person name="Wang J.Y."/>
            <person name="Zheng P.J."/>
            <person name="Li K.L."/>
            <person name="Liang Y.M."/>
            <person name="Chen X.F."/>
            <person name="Zhang C."/>
            <person name="Zhao X."/>
            <person name="He X."/>
            <person name="Zhang G.Q."/>
            <person name="Liu Z.J."/>
            <person name="Xu Q."/>
        </authorList>
    </citation>
    <scope>NUCLEOTIDE SEQUENCE [LARGE SCALE GENOMIC DNA]</scope>
    <source>
        <strain evidence="2">GZMU011</strain>
    </source>
</reference>
<dbReference type="Gene3D" id="3.90.70.10">
    <property type="entry name" value="Cysteine proteinases"/>
    <property type="match status" value="1"/>
</dbReference>
<dbReference type="AlphaFoldDB" id="A0ABD0W919"/>
<dbReference type="SUPFAM" id="SSF54001">
    <property type="entry name" value="Cysteine proteinases"/>
    <property type="match status" value="1"/>
</dbReference>
<dbReference type="Pfam" id="PF00443">
    <property type="entry name" value="UCH"/>
    <property type="match status" value="1"/>
</dbReference>